<feature type="coiled-coil region" evidence="14">
    <location>
        <begin position="136"/>
        <end position="185"/>
    </location>
</feature>
<comment type="caution">
    <text evidence="15">The sequence shown here is derived from an EMBL/GenBank/DDBJ whole genome shotgun (WGS) entry which is preliminary data.</text>
</comment>
<dbReference type="InterPro" id="IPR045863">
    <property type="entry name" value="CorA_TM1_TM2"/>
</dbReference>
<keyword evidence="5 13" id="KW-1003">Cell membrane</keyword>
<dbReference type="SUPFAM" id="SSF143865">
    <property type="entry name" value="CorA soluble domain-like"/>
    <property type="match status" value="1"/>
</dbReference>
<name>A0A317Q6D7_9GAMM</name>
<keyword evidence="6" id="KW-0997">Cell inner membrane</keyword>
<dbReference type="GO" id="GO:0015099">
    <property type="term" value="F:nickel cation transmembrane transporter activity"/>
    <property type="evidence" value="ECO:0007669"/>
    <property type="project" value="TreeGrafter"/>
</dbReference>
<proteinExistence type="inferred from homology"/>
<evidence type="ECO:0000256" key="12">
    <source>
        <dbReference type="ARBA" id="ARBA00034269"/>
    </source>
</evidence>
<feature type="transmembrane region" description="Helical" evidence="13">
    <location>
        <begin position="259"/>
        <end position="279"/>
    </location>
</feature>
<keyword evidence="7 13" id="KW-0812">Transmembrane</keyword>
<keyword evidence="16" id="KW-1185">Reference proteome</keyword>
<evidence type="ECO:0000256" key="2">
    <source>
        <dbReference type="ARBA" id="ARBA00009765"/>
    </source>
</evidence>
<reference evidence="15 16" key="1">
    <citation type="submission" date="2018-05" db="EMBL/GenBank/DDBJ databases">
        <title>Freshwater and sediment microbial communities from various areas in North America, analyzing microbe dynamics in response to fracking.</title>
        <authorList>
            <person name="Lamendella R."/>
        </authorList>
    </citation>
    <scope>NUCLEOTIDE SEQUENCE [LARGE SCALE GENOMIC DNA]</scope>
    <source>
        <strain evidence="15 16">125B1</strain>
    </source>
</reference>
<evidence type="ECO:0000256" key="11">
    <source>
        <dbReference type="ARBA" id="ARBA00023136"/>
    </source>
</evidence>
<dbReference type="FunFam" id="1.20.58.340:FF:000001">
    <property type="entry name" value="Magnesium transport protein CorA"/>
    <property type="match status" value="1"/>
</dbReference>
<keyword evidence="14" id="KW-0175">Coiled coil</keyword>
<evidence type="ECO:0000256" key="7">
    <source>
        <dbReference type="ARBA" id="ARBA00022692"/>
    </source>
</evidence>
<keyword evidence="4 13" id="KW-0813">Transport</keyword>
<keyword evidence="11 13" id="KW-0472">Membrane</keyword>
<sequence length="318" mass="36844">MLRLFSIHQNVIQEIEHDAENLSSVINGAQWIDVHEPNEFDRSLLMKLLHTELPESNDIEEIEASARCFVDKSGIHIHSLFMTQSEGRHQTVSVACILQKERLITIRDGDIADFRLLRMRARRGQVESRSPQDLLVTLLEQKVENHADSLEDLHRELEAVSYLVLEDETSELEDAIGKLARLEDTNGKIRLCLMDTQRDISFLLRHLTVQSSEQETLREIMRDIETLMSHTTFLFDKINFLMDSTQGFINIEQNKIIKIFSIAAVVFLPPTLIASMYGMNFEFMPELKWEFGYPWAIGLMVVAGFSPYLYFKRKGWLK</sequence>
<dbReference type="InterPro" id="IPR002523">
    <property type="entry name" value="MgTranspt_CorA/ZnTranspt_ZntB"/>
</dbReference>
<dbReference type="NCBIfam" id="TIGR00383">
    <property type="entry name" value="corA"/>
    <property type="match status" value="1"/>
</dbReference>
<evidence type="ECO:0000256" key="13">
    <source>
        <dbReference type="RuleBase" id="RU362010"/>
    </source>
</evidence>
<dbReference type="GO" id="GO:0015095">
    <property type="term" value="F:magnesium ion transmembrane transporter activity"/>
    <property type="evidence" value="ECO:0007669"/>
    <property type="project" value="UniProtKB-UniRule"/>
</dbReference>
<dbReference type="CDD" id="cd12835">
    <property type="entry name" value="EcCorA-like_1"/>
    <property type="match status" value="1"/>
</dbReference>
<dbReference type="InterPro" id="IPR004488">
    <property type="entry name" value="Mg/Co-transport_prot_CorA"/>
</dbReference>
<keyword evidence="8 13" id="KW-0460">Magnesium</keyword>
<comment type="subcellular location">
    <subcellularLocation>
        <location evidence="1">Cell inner membrane</location>
        <topology evidence="1">Multi-pass membrane protein</topology>
    </subcellularLocation>
    <subcellularLocation>
        <location evidence="13">Membrane</location>
        <topology evidence="13">Multi-pass membrane protein</topology>
    </subcellularLocation>
</comment>
<evidence type="ECO:0000313" key="15">
    <source>
        <dbReference type="EMBL" id="PWW11360.1"/>
    </source>
</evidence>
<comment type="similarity">
    <text evidence="2 13">Belongs to the CorA metal ion transporter (MIT) (TC 1.A.35) family.</text>
</comment>
<gene>
    <name evidence="13" type="primary">corA</name>
    <name evidence="15" type="ORF">DET45_11129</name>
</gene>
<evidence type="ECO:0000256" key="10">
    <source>
        <dbReference type="ARBA" id="ARBA00023065"/>
    </source>
</evidence>
<feature type="transmembrane region" description="Helical" evidence="13">
    <location>
        <begin position="291"/>
        <end position="311"/>
    </location>
</feature>
<dbReference type="GO" id="GO:0005886">
    <property type="term" value="C:plasma membrane"/>
    <property type="evidence" value="ECO:0007669"/>
    <property type="project" value="UniProtKB-SubCell"/>
</dbReference>
<dbReference type="AlphaFoldDB" id="A0A317Q6D7"/>
<evidence type="ECO:0000256" key="14">
    <source>
        <dbReference type="SAM" id="Coils"/>
    </source>
</evidence>
<dbReference type="Pfam" id="PF01544">
    <property type="entry name" value="CorA"/>
    <property type="match status" value="1"/>
</dbReference>
<evidence type="ECO:0000256" key="6">
    <source>
        <dbReference type="ARBA" id="ARBA00022519"/>
    </source>
</evidence>
<organism evidence="15 16">
    <name type="scientific">Pseudidiomarina maritima</name>
    <dbReference type="NCBI Taxonomy" id="519453"/>
    <lineage>
        <taxon>Bacteria</taxon>
        <taxon>Pseudomonadati</taxon>
        <taxon>Pseudomonadota</taxon>
        <taxon>Gammaproteobacteria</taxon>
        <taxon>Alteromonadales</taxon>
        <taxon>Idiomarinaceae</taxon>
        <taxon>Pseudidiomarina</taxon>
    </lineage>
</organism>
<protein>
    <recommendedName>
        <fullName evidence="3 13">Magnesium transport protein CorA</fullName>
    </recommendedName>
</protein>
<dbReference type="OrthoDB" id="9803416at2"/>
<dbReference type="PANTHER" id="PTHR47685">
    <property type="entry name" value="MAGNESIUM TRANSPORT PROTEIN CORA"/>
    <property type="match status" value="1"/>
</dbReference>
<keyword evidence="9 13" id="KW-1133">Transmembrane helix</keyword>
<evidence type="ECO:0000256" key="4">
    <source>
        <dbReference type="ARBA" id="ARBA00022448"/>
    </source>
</evidence>
<evidence type="ECO:0000256" key="1">
    <source>
        <dbReference type="ARBA" id="ARBA00004429"/>
    </source>
</evidence>
<dbReference type="SUPFAM" id="SSF144083">
    <property type="entry name" value="Magnesium transport protein CorA, transmembrane region"/>
    <property type="match status" value="1"/>
</dbReference>
<dbReference type="Gene3D" id="3.30.460.20">
    <property type="entry name" value="CorA soluble domain-like"/>
    <property type="match status" value="1"/>
</dbReference>
<comment type="catalytic activity">
    <reaction evidence="12">
        <text>Mg(2+)(in) = Mg(2+)(out)</text>
        <dbReference type="Rhea" id="RHEA:29827"/>
        <dbReference type="ChEBI" id="CHEBI:18420"/>
    </reaction>
</comment>
<dbReference type="InterPro" id="IPR050829">
    <property type="entry name" value="CorA_MIT"/>
</dbReference>
<evidence type="ECO:0000313" key="16">
    <source>
        <dbReference type="Proteomes" id="UP000246964"/>
    </source>
</evidence>
<dbReference type="GO" id="GO:0015087">
    <property type="term" value="F:cobalt ion transmembrane transporter activity"/>
    <property type="evidence" value="ECO:0007669"/>
    <property type="project" value="UniProtKB-UniRule"/>
</dbReference>
<dbReference type="PANTHER" id="PTHR47685:SF1">
    <property type="entry name" value="MAGNESIUM TRANSPORT PROTEIN CORA"/>
    <property type="match status" value="1"/>
</dbReference>
<accession>A0A317Q6D7</accession>
<dbReference type="Gene3D" id="1.20.58.340">
    <property type="entry name" value="Magnesium transport protein CorA, transmembrane region"/>
    <property type="match status" value="1"/>
</dbReference>
<evidence type="ECO:0000256" key="5">
    <source>
        <dbReference type="ARBA" id="ARBA00022475"/>
    </source>
</evidence>
<comment type="function">
    <text evidence="13">Mediates influx of magnesium ions.</text>
</comment>
<dbReference type="EMBL" id="QGTT01000011">
    <property type="protein sequence ID" value="PWW11360.1"/>
    <property type="molecule type" value="Genomic_DNA"/>
</dbReference>
<evidence type="ECO:0000256" key="9">
    <source>
        <dbReference type="ARBA" id="ARBA00022989"/>
    </source>
</evidence>
<evidence type="ECO:0000256" key="3">
    <source>
        <dbReference type="ARBA" id="ARBA00019439"/>
    </source>
</evidence>
<dbReference type="InterPro" id="IPR045861">
    <property type="entry name" value="CorA_cytoplasmic_dom"/>
</dbReference>
<dbReference type="Proteomes" id="UP000246964">
    <property type="component" value="Unassembled WGS sequence"/>
</dbReference>
<keyword evidence="10 13" id="KW-0406">Ion transport</keyword>
<evidence type="ECO:0000256" key="8">
    <source>
        <dbReference type="ARBA" id="ARBA00022842"/>
    </source>
</evidence>